<evidence type="ECO:0000313" key="2">
    <source>
        <dbReference type="Proteomes" id="UP000305709"/>
    </source>
</evidence>
<dbReference type="InterPro" id="IPR007434">
    <property type="entry name" value="FemAB-like"/>
</dbReference>
<sequence>MTTLEVSVHDRIDEIPAATWDACAAPEAVGGGRPRDPFTTHRFLKALEDSRSVGGRSGWQPRHLSVQMGGQTIAVAPLYAKSHSHGEYIFDWSWANAWERAGGRYYPKLQMAVPFTPVTGRRFLCRPGHEDMGRAALVQAAVKIASDNDLSSVHVTFCDAEEAEAGEAMGLLSRASQQYHWEDGGYRNFAGFLSALSSRKRKTIRREREEAQGFGGEIVALTGKAIEKRHWDAMWRFYQDTGARKWGQPYLPRAFFELAAERLTDDCLLILAERQGHPVAGAWNFVGRDTLFGRYWGATEHIPFMHFELCYYQAIDWALAHGLTRVEAGAQGEHKIARGYKPVMCHSLHWIGDERFRDAIADYLERERASVDEEIEVLTSLGPFRREVHEEQD</sequence>
<dbReference type="Pfam" id="PF04339">
    <property type="entry name" value="FemAB_like"/>
    <property type="match status" value="1"/>
</dbReference>
<dbReference type="Proteomes" id="UP000305709">
    <property type="component" value="Unassembled WGS sequence"/>
</dbReference>
<dbReference type="Gene3D" id="3.40.630.30">
    <property type="match status" value="1"/>
</dbReference>
<keyword evidence="2" id="KW-1185">Reference proteome</keyword>
<dbReference type="OrthoDB" id="9776898at2"/>
<dbReference type="GO" id="GO:0016740">
    <property type="term" value="F:transferase activity"/>
    <property type="evidence" value="ECO:0007669"/>
    <property type="project" value="UniProtKB-KW"/>
</dbReference>
<comment type="caution">
    <text evidence="1">The sequence shown here is derived from an EMBL/GenBank/DDBJ whole genome shotgun (WGS) entry which is preliminary data.</text>
</comment>
<proteinExistence type="predicted"/>
<keyword evidence="1" id="KW-0808">Transferase</keyword>
<dbReference type="SUPFAM" id="SSF55729">
    <property type="entry name" value="Acyl-CoA N-acyltransferases (Nat)"/>
    <property type="match status" value="1"/>
</dbReference>
<dbReference type="EMBL" id="VDFV01000011">
    <property type="protein sequence ID" value="TNC71827.1"/>
    <property type="molecule type" value="Genomic_DNA"/>
</dbReference>
<reference evidence="1 2" key="1">
    <citation type="submission" date="2019-06" db="EMBL/GenBank/DDBJ databases">
        <authorList>
            <person name="Jiang L."/>
        </authorList>
    </citation>
    <scope>NUCLEOTIDE SEQUENCE [LARGE SCALE GENOMIC DNA]</scope>
    <source>
        <strain evidence="1 2">YIM 48858</strain>
    </source>
</reference>
<dbReference type="InterPro" id="IPR016181">
    <property type="entry name" value="Acyl_CoA_acyltransferase"/>
</dbReference>
<dbReference type="RefSeq" id="WP_139081603.1">
    <property type="nucleotide sequence ID" value="NZ_VDFV01000011.1"/>
</dbReference>
<accession>A0A5C4NGP1</accession>
<protein>
    <submittedName>
        <fullName evidence="1">N-acetyltransferase</fullName>
    </submittedName>
</protein>
<dbReference type="PANTHER" id="PTHR47017">
    <property type="entry name" value="ACYL-COA"/>
    <property type="match status" value="1"/>
</dbReference>
<dbReference type="AlphaFoldDB" id="A0A5C4NGP1"/>
<dbReference type="PANTHER" id="PTHR47017:SF1">
    <property type="entry name" value="ACYL-COA"/>
    <property type="match status" value="1"/>
</dbReference>
<evidence type="ECO:0000313" key="1">
    <source>
        <dbReference type="EMBL" id="TNC71827.1"/>
    </source>
</evidence>
<name>A0A5C4NGP1_9RHOB</name>
<organism evidence="1 2">
    <name type="scientific">Rubellimicrobium roseum</name>
    <dbReference type="NCBI Taxonomy" id="687525"/>
    <lineage>
        <taxon>Bacteria</taxon>
        <taxon>Pseudomonadati</taxon>
        <taxon>Pseudomonadota</taxon>
        <taxon>Alphaproteobacteria</taxon>
        <taxon>Rhodobacterales</taxon>
        <taxon>Roseobacteraceae</taxon>
        <taxon>Rubellimicrobium</taxon>
    </lineage>
</organism>
<gene>
    <name evidence="1" type="ORF">FHG71_10430</name>
</gene>